<feature type="non-terminal residue" evidence="3">
    <location>
        <position position="1"/>
    </location>
</feature>
<dbReference type="InterPro" id="IPR025724">
    <property type="entry name" value="GAG-pre-integrase_dom"/>
</dbReference>
<dbReference type="GO" id="GO:0015074">
    <property type="term" value="P:DNA integration"/>
    <property type="evidence" value="ECO:0007669"/>
    <property type="project" value="InterPro"/>
</dbReference>
<dbReference type="Gene3D" id="3.30.420.10">
    <property type="entry name" value="Ribonuclease H-like superfamily/Ribonuclease H"/>
    <property type="match status" value="1"/>
</dbReference>
<dbReference type="SUPFAM" id="SSF53098">
    <property type="entry name" value="Ribonuclease H-like"/>
    <property type="match status" value="1"/>
</dbReference>
<dbReference type="STRING" id="157652.A0A371GUJ4"/>
<keyword evidence="4" id="KW-1185">Reference proteome</keyword>
<reference evidence="3" key="1">
    <citation type="submission" date="2018-05" db="EMBL/GenBank/DDBJ databases">
        <title>Draft genome of Mucuna pruriens seed.</title>
        <authorList>
            <person name="Nnadi N.E."/>
            <person name="Vos R."/>
            <person name="Hasami M.H."/>
            <person name="Devisetty U.K."/>
            <person name="Aguiy J.C."/>
        </authorList>
    </citation>
    <scope>NUCLEOTIDE SEQUENCE [LARGE SCALE GENOMIC DNA]</scope>
    <source>
        <strain evidence="3">JCA_2017</strain>
    </source>
</reference>
<evidence type="ECO:0000313" key="4">
    <source>
        <dbReference type="Proteomes" id="UP000257109"/>
    </source>
</evidence>
<evidence type="ECO:0000256" key="1">
    <source>
        <dbReference type="SAM" id="MobiDB-lite"/>
    </source>
</evidence>
<dbReference type="PROSITE" id="PS50994">
    <property type="entry name" value="INTEGRASE"/>
    <property type="match status" value="1"/>
</dbReference>
<dbReference type="InterPro" id="IPR036397">
    <property type="entry name" value="RNaseH_sf"/>
</dbReference>
<dbReference type="AlphaFoldDB" id="A0A371GUJ4"/>
<protein>
    <recommendedName>
        <fullName evidence="2">Integrase catalytic domain-containing protein</fullName>
    </recommendedName>
</protein>
<evidence type="ECO:0000259" key="2">
    <source>
        <dbReference type="PROSITE" id="PS50994"/>
    </source>
</evidence>
<dbReference type="InterPro" id="IPR057670">
    <property type="entry name" value="SH3_retrovirus"/>
</dbReference>
<dbReference type="Proteomes" id="UP000257109">
    <property type="component" value="Unassembled WGS sequence"/>
</dbReference>
<accession>A0A371GUJ4</accession>
<name>A0A371GUJ4_MUCPR</name>
<feature type="domain" description="Integrase catalytic" evidence="2">
    <location>
        <begin position="102"/>
        <end position="279"/>
    </location>
</feature>
<dbReference type="OrthoDB" id="7691805at2759"/>
<dbReference type="PANTHER" id="PTHR42648:SF28">
    <property type="entry name" value="TRANSPOSON-ENCODED PROTEIN WITH RIBONUCLEASE H-LIKE AND RETROVIRUS ZINC FINGER-LIKE DOMAINS"/>
    <property type="match status" value="1"/>
</dbReference>
<gene>
    <name evidence="3" type="ORF">CR513_23419</name>
</gene>
<dbReference type="InterPro" id="IPR012337">
    <property type="entry name" value="RNaseH-like_sf"/>
</dbReference>
<dbReference type="InterPro" id="IPR001584">
    <property type="entry name" value="Integrase_cat-core"/>
</dbReference>
<dbReference type="EMBL" id="QJKJ01004424">
    <property type="protein sequence ID" value="RDX94220.1"/>
    <property type="molecule type" value="Genomic_DNA"/>
</dbReference>
<comment type="caution">
    <text evidence="3">The sequence shown here is derived from an EMBL/GenBank/DDBJ whole genome shotgun (WGS) entry which is preliminary data.</text>
</comment>
<sequence>MLDDSGYDSHFGYGKWKFTKGNLIVAKGDKISKLYWTKALVVKQSVNVMDMEASLWHQRLSHISEKGLNCLTKKDMLLGLKIAELEKCSHRMVGKQTRVSFKKHPPSKKLEFLELIHSDVCSPLKVKSFSGALYFVTFINDCSTKLWVYTLKSKNQVLEKFKHFQALVERQSGKKVKCICCNIGGEYCGPFDVYCKQQDIRDEKTPHKTPQLNGLTEKMNRALIERVGCMLFEASPAVALNTEVLHKIWFGKDVKYDHLRVSDCKAFVHVPKDERSKLDMKTRHCIFIRNGHDEYGYRMYDPVEKKFVKRRDVQFMEDQTIEDIDKVKKSTPEKDNSSPKIDPVRILVHDLDIADNNVQNGKQHNYLGDGFDVPLDDDAEEEQEMSQDENLGDALAPPPVQLRSSNRQRQLSTRYTSNEYMEKNLNVTRSPWRVKRGKKLDNLNYINVLLCPLPRQSLVLLRTNINYSVIVRVQFILVQAYRSEIRDALDAKLLELAKVHTDDNGVDMMTKAVLREKFEACCEIAKLAITST</sequence>
<evidence type="ECO:0000313" key="3">
    <source>
        <dbReference type="EMBL" id="RDX94220.1"/>
    </source>
</evidence>
<feature type="region of interest" description="Disordered" evidence="1">
    <location>
        <begin position="368"/>
        <end position="411"/>
    </location>
</feature>
<dbReference type="Pfam" id="PF13976">
    <property type="entry name" value="gag_pre-integrs"/>
    <property type="match status" value="1"/>
</dbReference>
<dbReference type="GO" id="GO:0003676">
    <property type="term" value="F:nucleic acid binding"/>
    <property type="evidence" value="ECO:0007669"/>
    <property type="project" value="InterPro"/>
</dbReference>
<dbReference type="InterPro" id="IPR039537">
    <property type="entry name" value="Retrotran_Ty1/copia-like"/>
</dbReference>
<dbReference type="Pfam" id="PF25597">
    <property type="entry name" value="SH3_retrovirus"/>
    <property type="match status" value="1"/>
</dbReference>
<dbReference type="PANTHER" id="PTHR42648">
    <property type="entry name" value="TRANSPOSASE, PUTATIVE-RELATED"/>
    <property type="match status" value="1"/>
</dbReference>
<proteinExistence type="predicted"/>
<feature type="compositionally biased region" description="Acidic residues" evidence="1">
    <location>
        <begin position="374"/>
        <end position="391"/>
    </location>
</feature>
<organism evidence="3 4">
    <name type="scientific">Mucuna pruriens</name>
    <name type="common">Velvet bean</name>
    <name type="synonym">Dolichos pruriens</name>
    <dbReference type="NCBI Taxonomy" id="157652"/>
    <lineage>
        <taxon>Eukaryota</taxon>
        <taxon>Viridiplantae</taxon>
        <taxon>Streptophyta</taxon>
        <taxon>Embryophyta</taxon>
        <taxon>Tracheophyta</taxon>
        <taxon>Spermatophyta</taxon>
        <taxon>Magnoliopsida</taxon>
        <taxon>eudicotyledons</taxon>
        <taxon>Gunneridae</taxon>
        <taxon>Pentapetalae</taxon>
        <taxon>rosids</taxon>
        <taxon>fabids</taxon>
        <taxon>Fabales</taxon>
        <taxon>Fabaceae</taxon>
        <taxon>Papilionoideae</taxon>
        <taxon>50 kb inversion clade</taxon>
        <taxon>NPAAA clade</taxon>
        <taxon>indigoferoid/millettioid clade</taxon>
        <taxon>Phaseoleae</taxon>
        <taxon>Mucuna</taxon>
    </lineage>
</organism>
<feature type="compositionally biased region" description="Polar residues" evidence="1">
    <location>
        <begin position="402"/>
        <end position="411"/>
    </location>
</feature>